<dbReference type="Proteomes" id="UP000315889">
    <property type="component" value="Unassembled WGS sequence"/>
</dbReference>
<accession>A0A520MB99</accession>
<dbReference type="InterPro" id="IPR022028">
    <property type="entry name" value="DUF3604"/>
</dbReference>
<dbReference type="EMBL" id="SHBP01000028">
    <property type="protein sequence ID" value="RZO18500.1"/>
    <property type="molecule type" value="Genomic_DNA"/>
</dbReference>
<reference evidence="1 2" key="1">
    <citation type="submission" date="2019-02" db="EMBL/GenBank/DDBJ databases">
        <title>Prokaryotic population dynamics and viral predation in marine succession experiment using metagenomics: the confinement effect.</title>
        <authorList>
            <person name="Haro-Moreno J.M."/>
            <person name="Rodriguez-Valera F."/>
            <person name="Lopez-Perez M."/>
        </authorList>
    </citation>
    <scope>NUCLEOTIDE SEQUENCE [LARGE SCALE GENOMIC DNA]</scope>
    <source>
        <strain evidence="1">MED-G170</strain>
    </source>
</reference>
<proteinExistence type="predicted"/>
<name>A0A520MB99_9GAMM</name>
<dbReference type="AlphaFoldDB" id="A0A520MB99"/>
<organism evidence="1 2">
    <name type="scientific">SAR92 clade bacterium</name>
    <dbReference type="NCBI Taxonomy" id="2315479"/>
    <lineage>
        <taxon>Bacteria</taxon>
        <taxon>Pseudomonadati</taxon>
        <taxon>Pseudomonadota</taxon>
        <taxon>Gammaproteobacteria</taxon>
        <taxon>Cellvibrionales</taxon>
        <taxon>Porticoccaceae</taxon>
        <taxon>SAR92 clade</taxon>
    </lineage>
</organism>
<comment type="caution">
    <text evidence="1">The sequence shown here is derived from an EMBL/GenBank/DDBJ whole genome shotgun (WGS) entry which is preliminary data.</text>
</comment>
<dbReference type="Pfam" id="PF12228">
    <property type="entry name" value="DUF3604"/>
    <property type="match status" value="1"/>
</dbReference>
<feature type="non-terminal residue" evidence="1">
    <location>
        <position position="1"/>
    </location>
</feature>
<protein>
    <submittedName>
        <fullName evidence="1">DUF3604 domain-containing protein</fullName>
    </submittedName>
</protein>
<gene>
    <name evidence="1" type="ORF">EVB03_09820</name>
</gene>
<evidence type="ECO:0000313" key="1">
    <source>
        <dbReference type="EMBL" id="RZO18500.1"/>
    </source>
</evidence>
<sequence>LRAVEPKTPRWHMYDCASLSESDRPAVCSDGSYPETIQEMAWTSPIWYQGN</sequence>
<evidence type="ECO:0000313" key="2">
    <source>
        <dbReference type="Proteomes" id="UP000315889"/>
    </source>
</evidence>